<keyword evidence="2" id="KW-1185">Reference proteome</keyword>
<dbReference type="RefSeq" id="WP_418157582.1">
    <property type="nucleotide sequence ID" value="NZ_JBBLZC010000001.1"/>
</dbReference>
<sequence>MGALNSLATLGLNLALGQQAQRVQNRSLREQRDRQIEQIRLRDAEARREQELALKRRLAEERARAGAAGVGSTGGAADAILSGLALESRQAEAARARQSALRIDEIRKAYDGRRRSNLLDFTGRWLAYGRSGGRSRSLLD</sequence>
<gene>
    <name evidence="1" type="ORF">U1T56_01100</name>
</gene>
<organism evidence="1 2">
    <name type="scientific">Benzoatithermus flavus</name>
    <dbReference type="NCBI Taxonomy" id="3108223"/>
    <lineage>
        <taxon>Bacteria</taxon>
        <taxon>Pseudomonadati</taxon>
        <taxon>Pseudomonadota</taxon>
        <taxon>Alphaproteobacteria</taxon>
        <taxon>Geminicoccales</taxon>
        <taxon>Geminicoccaceae</taxon>
        <taxon>Benzoatithermus</taxon>
    </lineage>
</organism>
<comment type="caution">
    <text evidence="1">The sequence shown here is derived from an EMBL/GenBank/DDBJ whole genome shotgun (WGS) entry which is preliminary data.</text>
</comment>
<accession>A0ABU8XKK7</accession>
<reference evidence="1 2" key="1">
    <citation type="submission" date="2024-01" db="EMBL/GenBank/DDBJ databases">
        <title>Multi-omics insights into the function and evolution of sodium benzoate biodegradation pathways in Benzoatithermus flavus gen. nov., sp. nov. from hot spring.</title>
        <authorList>
            <person name="Hu C.-J."/>
            <person name="Li W.-J."/>
        </authorList>
    </citation>
    <scope>NUCLEOTIDE SEQUENCE [LARGE SCALE GENOMIC DNA]</scope>
    <source>
        <strain evidence="1 2">SYSU G07066</strain>
    </source>
</reference>
<name>A0ABU8XKK7_9PROT</name>
<proteinExistence type="predicted"/>
<protein>
    <submittedName>
        <fullName evidence="1">Uncharacterized protein</fullName>
    </submittedName>
</protein>
<dbReference type="Proteomes" id="UP001375743">
    <property type="component" value="Unassembled WGS sequence"/>
</dbReference>
<dbReference type="EMBL" id="JBBLZC010000001">
    <property type="protein sequence ID" value="MEK0081733.1"/>
    <property type="molecule type" value="Genomic_DNA"/>
</dbReference>
<evidence type="ECO:0000313" key="2">
    <source>
        <dbReference type="Proteomes" id="UP001375743"/>
    </source>
</evidence>
<evidence type="ECO:0000313" key="1">
    <source>
        <dbReference type="EMBL" id="MEK0081733.1"/>
    </source>
</evidence>